<dbReference type="AlphaFoldDB" id="A0A6J4S287"/>
<feature type="compositionally biased region" description="Basic residues" evidence="1">
    <location>
        <begin position="71"/>
        <end position="80"/>
    </location>
</feature>
<protein>
    <submittedName>
        <fullName evidence="2">Uncharacterized protein</fullName>
    </submittedName>
</protein>
<sequence length="193" mass="21889">ADLPPQAARRVRDPRGGRGVLPRARVLRGLHARRRRPRRRDQGRARRGVGGRDRARARREGARPLPDARRPRSHGRRRHGGPVLLRGRGLHRAAAGSRADLPRQARGDRRPRGVAGRRARPRALHAQRRAPRAGAGDQRRLARPRVHVGVRGSRRRCRELPCARQRAGVLDRRAHRRRVRSAAARTPPEVRLL</sequence>
<feature type="non-terminal residue" evidence="2">
    <location>
        <position position="193"/>
    </location>
</feature>
<accession>A0A6J4S287</accession>
<dbReference type="EMBL" id="CADCVT010000117">
    <property type="protein sequence ID" value="CAA9487731.1"/>
    <property type="molecule type" value="Genomic_DNA"/>
</dbReference>
<evidence type="ECO:0000256" key="1">
    <source>
        <dbReference type="SAM" id="MobiDB-lite"/>
    </source>
</evidence>
<feature type="compositionally biased region" description="Basic and acidic residues" evidence="1">
    <location>
        <begin position="40"/>
        <end position="70"/>
    </location>
</feature>
<feature type="region of interest" description="Disordered" evidence="1">
    <location>
        <begin position="1"/>
        <end position="144"/>
    </location>
</feature>
<proteinExistence type="predicted"/>
<feature type="compositionally biased region" description="Basic and acidic residues" evidence="1">
    <location>
        <begin position="100"/>
        <end position="111"/>
    </location>
</feature>
<gene>
    <name evidence="2" type="ORF">AVDCRST_MAG85-1041</name>
</gene>
<feature type="compositionally biased region" description="Basic residues" evidence="1">
    <location>
        <begin position="115"/>
        <end position="131"/>
    </location>
</feature>
<feature type="non-terminal residue" evidence="2">
    <location>
        <position position="1"/>
    </location>
</feature>
<organism evidence="2">
    <name type="scientific">uncultured Solirubrobacteraceae bacterium</name>
    <dbReference type="NCBI Taxonomy" id="1162706"/>
    <lineage>
        <taxon>Bacteria</taxon>
        <taxon>Bacillati</taxon>
        <taxon>Actinomycetota</taxon>
        <taxon>Thermoleophilia</taxon>
        <taxon>Solirubrobacterales</taxon>
        <taxon>Solirubrobacteraceae</taxon>
        <taxon>environmental samples</taxon>
    </lineage>
</organism>
<evidence type="ECO:0000313" key="2">
    <source>
        <dbReference type="EMBL" id="CAA9487731.1"/>
    </source>
</evidence>
<feature type="compositionally biased region" description="Basic residues" evidence="1">
    <location>
        <begin position="25"/>
        <end position="39"/>
    </location>
</feature>
<name>A0A6J4S287_9ACTN</name>
<reference evidence="2" key="1">
    <citation type="submission" date="2020-02" db="EMBL/GenBank/DDBJ databases">
        <authorList>
            <person name="Meier V. D."/>
        </authorList>
    </citation>
    <scope>NUCLEOTIDE SEQUENCE</scope>
    <source>
        <strain evidence="2">AVDCRST_MAG85</strain>
    </source>
</reference>